<evidence type="ECO:0000313" key="3">
    <source>
        <dbReference type="Proteomes" id="UP001201812"/>
    </source>
</evidence>
<organism evidence="2 3">
    <name type="scientific">Ditylenchus destructor</name>
    <dbReference type="NCBI Taxonomy" id="166010"/>
    <lineage>
        <taxon>Eukaryota</taxon>
        <taxon>Metazoa</taxon>
        <taxon>Ecdysozoa</taxon>
        <taxon>Nematoda</taxon>
        <taxon>Chromadorea</taxon>
        <taxon>Rhabditida</taxon>
        <taxon>Tylenchina</taxon>
        <taxon>Tylenchomorpha</taxon>
        <taxon>Sphaerularioidea</taxon>
        <taxon>Anguinidae</taxon>
        <taxon>Anguininae</taxon>
        <taxon>Ditylenchus</taxon>
    </lineage>
</organism>
<feature type="region of interest" description="Disordered" evidence="1">
    <location>
        <begin position="19"/>
        <end position="44"/>
    </location>
</feature>
<keyword evidence="3" id="KW-1185">Reference proteome</keyword>
<name>A0AAD4RDQ8_9BILA</name>
<gene>
    <name evidence="2" type="ORF">DdX_01190</name>
</gene>
<reference evidence="2" key="1">
    <citation type="submission" date="2022-01" db="EMBL/GenBank/DDBJ databases">
        <title>Genome Sequence Resource for Two Populations of Ditylenchus destructor, the Migratory Endoparasitic Phytonematode.</title>
        <authorList>
            <person name="Zhang H."/>
            <person name="Lin R."/>
            <person name="Xie B."/>
        </authorList>
    </citation>
    <scope>NUCLEOTIDE SEQUENCE</scope>
    <source>
        <strain evidence="2">BazhouSP</strain>
    </source>
</reference>
<evidence type="ECO:0000313" key="2">
    <source>
        <dbReference type="EMBL" id="KAI1728976.1"/>
    </source>
</evidence>
<sequence length="117" mass="13855">MKLLLCFLQKRRRRSEIHRENVHSSVRWSQQSQSSLSRTARVTNSERQISKRQISKLVSSYAELERVNRQRLPYLQTIQHHLGKFYTPVAAANNDSEENEESLIIRTIQILKTYLKC</sequence>
<comment type="caution">
    <text evidence="2">The sequence shown here is derived from an EMBL/GenBank/DDBJ whole genome shotgun (WGS) entry which is preliminary data.</text>
</comment>
<dbReference type="AlphaFoldDB" id="A0AAD4RDQ8"/>
<proteinExistence type="predicted"/>
<protein>
    <submittedName>
        <fullName evidence="2">Uncharacterized protein</fullName>
    </submittedName>
</protein>
<accession>A0AAD4RDQ8</accession>
<dbReference type="EMBL" id="JAKKPZ010000001">
    <property type="protein sequence ID" value="KAI1728976.1"/>
    <property type="molecule type" value="Genomic_DNA"/>
</dbReference>
<feature type="compositionally biased region" description="Low complexity" evidence="1">
    <location>
        <begin position="24"/>
        <end position="37"/>
    </location>
</feature>
<dbReference type="Proteomes" id="UP001201812">
    <property type="component" value="Unassembled WGS sequence"/>
</dbReference>
<evidence type="ECO:0000256" key="1">
    <source>
        <dbReference type="SAM" id="MobiDB-lite"/>
    </source>
</evidence>